<dbReference type="PRINTS" id="PR00420">
    <property type="entry name" value="RNGMNOXGNASE"/>
</dbReference>
<evidence type="ECO:0000256" key="2">
    <source>
        <dbReference type="ARBA" id="ARBA00022827"/>
    </source>
</evidence>
<keyword evidence="3" id="KW-0560">Oxidoreductase</keyword>
<dbReference type="AlphaFoldDB" id="A0AAV9NSL8"/>
<dbReference type="PANTHER" id="PTHR43476">
    <property type="entry name" value="3-(3-HYDROXY-PHENYL)PROPIONATE/3-HYDROXYCINNAMIC ACID HYDROXYLASE"/>
    <property type="match status" value="1"/>
</dbReference>
<reference evidence="5 6" key="1">
    <citation type="submission" date="2023-08" db="EMBL/GenBank/DDBJ databases">
        <title>Black Yeasts Isolated from many extreme environments.</title>
        <authorList>
            <person name="Coleine C."/>
            <person name="Stajich J.E."/>
            <person name="Selbmann L."/>
        </authorList>
    </citation>
    <scope>NUCLEOTIDE SEQUENCE [LARGE SCALE GENOMIC DNA]</scope>
    <source>
        <strain evidence="5 6">CCFEE 5792</strain>
    </source>
</reference>
<keyword evidence="2" id="KW-0274">FAD</keyword>
<dbReference type="EMBL" id="JAVRRD010000001">
    <property type="protein sequence ID" value="KAK5065125.1"/>
    <property type="molecule type" value="Genomic_DNA"/>
</dbReference>
<dbReference type="Gene3D" id="3.50.50.60">
    <property type="entry name" value="FAD/NAD(P)-binding domain"/>
    <property type="match status" value="1"/>
</dbReference>
<sequence>MAISKVIVVGAGPSGLLLALLLANAGINVQVLEAASKLDGSPRATHYSWPAIYELQRAGLLSEVRERGFVTWGGIQWRDLEGNLLARFNPDAITKDYRLHCFPLGELCALIKEHLDRCPNVEVKYLHKALKVDQTQKGAQVWAETPEGEQKFEADYLVGCDGASSRIRSALFGDDFPGRTWDEQIVATNVYYNIERHGWDQGAFIVDPNHWSMALQISLDGMLRVTYGEVPGLTKEQYLARLPEKYRTILPGHPSPGDYKVVNFSPYKIHQRCAKSFRVGRILLAADAAHLCNPFGGLGLTGGIVDVGNLFDCLNGIHQGLASDSILDRYSEVRREKYFTIIDPVSSSNLRRLIQEPGVAMKDDDLFKMADKFRDADFCAQLSLVRDANIKQGFYEIIATNNIPYLNRA</sequence>
<dbReference type="RefSeq" id="XP_064712449.1">
    <property type="nucleotide sequence ID" value="XM_064844589.1"/>
</dbReference>
<evidence type="ECO:0000259" key="4">
    <source>
        <dbReference type="Pfam" id="PF01494"/>
    </source>
</evidence>
<name>A0AAV9NSL8_9EURO</name>
<dbReference type="Gene3D" id="3.30.70.2450">
    <property type="match status" value="1"/>
</dbReference>
<organism evidence="5 6">
    <name type="scientific">Exophiala bonariae</name>
    <dbReference type="NCBI Taxonomy" id="1690606"/>
    <lineage>
        <taxon>Eukaryota</taxon>
        <taxon>Fungi</taxon>
        <taxon>Dikarya</taxon>
        <taxon>Ascomycota</taxon>
        <taxon>Pezizomycotina</taxon>
        <taxon>Eurotiomycetes</taxon>
        <taxon>Chaetothyriomycetidae</taxon>
        <taxon>Chaetothyriales</taxon>
        <taxon>Herpotrichiellaceae</taxon>
        <taxon>Exophiala</taxon>
    </lineage>
</organism>
<dbReference type="GO" id="GO:0008688">
    <property type="term" value="F:3-(3-hydroxyphenyl)propionate hydroxylase activity"/>
    <property type="evidence" value="ECO:0007669"/>
    <property type="project" value="TreeGrafter"/>
</dbReference>
<evidence type="ECO:0000313" key="5">
    <source>
        <dbReference type="EMBL" id="KAK5065125.1"/>
    </source>
</evidence>
<evidence type="ECO:0000256" key="1">
    <source>
        <dbReference type="ARBA" id="ARBA00022630"/>
    </source>
</evidence>
<dbReference type="PANTHER" id="PTHR43476:SF3">
    <property type="entry name" value="FAD-BINDING MONOOXYGENASE"/>
    <property type="match status" value="1"/>
</dbReference>
<dbReference type="Pfam" id="PF01494">
    <property type="entry name" value="FAD_binding_3"/>
    <property type="match status" value="1"/>
</dbReference>
<keyword evidence="1" id="KW-0285">Flavoprotein</keyword>
<dbReference type="InterPro" id="IPR002938">
    <property type="entry name" value="FAD-bd"/>
</dbReference>
<protein>
    <recommendedName>
        <fullName evidence="4">FAD-binding domain-containing protein</fullName>
    </recommendedName>
</protein>
<dbReference type="SUPFAM" id="SSF51905">
    <property type="entry name" value="FAD/NAD(P)-binding domain"/>
    <property type="match status" value="1"/>
</dbReference>
<feature type="domain" description="FAD-binding" evidence="4">
    <location>
        <begin position="5"/>
        <end position="336"/>
    </location>
</feature>
<dbReference type="Proteomes" id="UP001358417">
    <property type="component" value="Unassembled WGS sequence"/>
</dbReference>
<dbReference type="GO" id="GO:0071949">
    <property type="term" value="F:FAD binding"/>
    <property type="evidence" value="ECO:0007669"/>
    <property type="project" value="InterPro"/>
</dbReference>
<keyword evidence="6" id="KW-1185">Reference proteome</keyword>
<proteinExistence type="predicted"/>
<dbReference type="InterPro" id="IPR036188">
    <property type="entry name" value="FAD/NAD-bd_sf"/>
</dbReference>
<accession>A0AAV9NSL8</accession>
<dbReference type="GeneID" id="89969183"/>
<evidence type="ECO:0000313" key="6">
    <source>
        <dbReference type="Proteomes" id="UP001358417"/>
    </source>
</evidence>
<comment type="caution">
    <text evidence="5">The sequence shown here is derived from an EMBL/GenBank/DDBJ whole genome shotgun (WGS) entry which is preliminary data.</text>
</comment>
<dbReference type="InterPro" id="IPR050631">
    <property type="entry name" value="PheA/TfdB_FAD_monoxygenase"/>
</dbReference>
<gene>
    <name evidence="5" type="ORF">LTR84_000961</name>
</gene>
<evidence type="ECO:0000256" key="3">
    <source>
        <dbReference type="ARBA" id="ARBA00023002"/>
    </source>
</evidence>
<dbReference type="GO" id="GO:0019622">
    <property type="term" value="P:3-(3-hydroxy)phenylpropionate catabolic process"/>
    <property type="evidence" value="ECO:0007669"/>
    <property type="project" value="TreeGrafter"/>
</dbReference>